<gene>
    <name evidence="4" type="primary">comGD</name>
    <name evidence="4" type="ORF">P9271_06175</name>
</gene>
<evidence type="ECO:0000256" key="2">
    <source>
        <dbReference type="ARBA" id="ARBA00023287"/>
    </source>
</evidence>
<dbReference type="InterPro" id="IPR012902">
    <property type="entry name" value="N_methyl_site"/>
</dbReference>
<dbReference type="GeneID" id="301139499"/>
<sequence>MLLKCNRGFTLLESLLVLMIVSIMSLVTIINIAPVYERKILHTFFEQFEKDVLYAQQHAITYQTSVYIVFPKDEHVYKIQLTELGNGTITRNIDENLTFQFYNIPPFLVYTPSGAMDKSGTMFIHYKDKKYRIVFYLGRGRFNVEEL</sequence>
<comment type="subcellular location">
    <subcellularLocation>
        <location evidence="1">Cell surface</location>
    </subcellularLocation>
</comment>
<dbReference type="PIRSF" id="PIRSF021292">
    <property type="entry name" value="Competence_ComGD"/>
    <property type="match status" value="1"/>
</dbReference>
<evidence type="ECO:0000313" key="5">
    <source>
        <dbReference type="Proteomes" id="UP001342826"/>
    </source>
</evidence>
<keyword evidence="2" id="KW-0178">Competence</keyword>
<name>A0ABU6NUV3_9BACI</name>
<protein>
    <submittedName>
        <fullName evidence="4">Competence type IV pilus minor pilin ComGD</fullName>
    </submittedName>
</protein>
<dbReference type="Pfam" id="PF07963">
    <property type="entry name" value="N_methyl"/>
    <property type="match status" value="1"/>
</dbReference>
<organism evidence="4 5">
    <name type="scientific">Metabacillus fastidiosus</name>
    <dbReference type="NCBI Taxonomy" id="1458"/>
    <lineage>
        <taxon>Bacteria</taxon>
        <taxon>Bacillati</taxon>
        <taxon>Bacillota</taxon>
        <taxon>Bacilli</taxon>
        <taxon>Bacillales</taxon>
        <taxon>Bacillaceae</taxon>
        <taxon>Metabacillus</taxon>
    </lineage>
</organism>
<comment type="caution">
    <text evidence="4">The sequence shown here is derived from an EMBL/GenBank/DDBJ whole genome shotgun (WGS) entry which is preliminary data.</text>
</comment>
<dbReference type="InterPro" id="IPR045584">
    <property type="entry name" value="Pilin-like"/>
</dbReference>
<reference evidence="4 5" key="1">
    <citation type="submission" date="2023-03" db="EMBL/GenBank/DDBJ databases">
        <title>Bacillus Genome Sequencing.</title>
        <authorList>
            <person name="Dunlap C."/>
        </authorList>
    </citation>
    <scope>NUCLEOTIDE SEQUENCE [LARGE SCALE GENOMIC DNA]</scope>
    <source>
        <strain evidence="4 5">NRS-1717</strain>
    </source>
</reference>
<dbReference type="EMBL" id="JARTFS010000005">
    <property type="protein sequence ID" value="MED4400917.1"/>
    <property type="molecule type" value="Genomic_DNA"/>
</dbReference>
<dbReference type="RefSeq" id="WP_066225116.1">
    <property type="nucleotide sequence ID" value="NZ_JARTFQ010000007.1"/>
</dbReference>
<keyword evidence="5" id="KW-1185">Reference proteome</keyword>
<dbReference type="InterPro" id="IPR016785">
    <property type="entry name" value="ComGD"/>
</dbReference>
<dbReference type="NCBIfam" id="NF040982">
    <property type="entry name" value="ComGD"/>
    <property type="match status" value="1"/>
</dbReference>
<evidence type="ECO:0000313" key="4">
    <source>
        <dbReference type="EMBL" id="MED4400917.1"/>
    </source>
</evidence>
<keyword evidence="3" id="KW-1133">Transmembrane helix</keyword>
<keyword evidence="3" id="KW-0812">Transmembrane</keyword>
<dbReference type="NCBIfam" id="TIGR02532">
    <property type="entry name" value="IV_pilin_GFxxxE"/>
    <property type="match status" value="1"/>
</dbReference>
<dbReference type="PROSITE" id="PS00409">
    <property type="entry name" value="PROKAR_NTER_METHYL"/>
    <property type="match status" value="1"/>
</dbReference>
<proteinExistence type="predicted"/>
<dbReference type="Proteomes" id="UP001342826">
    <property type="component" value="Unassembled WGS sequence"/>
</dbReference>
<feature type="transmembrane region" description="Helical" evidence="3">
    <location>
        <begin position="15"/>
        <end position="36"/>
    </location>
</feature>
<accession>A0ABU6NUV3</accession>
<evidence type="ECO:0000256" key="3">
    <source>
        <dbReference type="SAM" id="Phobius"/>
    </source>
</evidence>
<keyword evidence="3" id="KW-0472">Membrane</keyword>
<evidence type="ECO:0000256" key="1">
    <source>
        <dbReference type="ARBA" id="ARBA00004241"/>
    </source>
</evidence>
<dbReference type="SUPFAM" id="SSF54523">
    <property type="entry name" value="Pili subunits"/>
    <property type="match status" value="1"/>
</dbReference>